<organism evidence="2 3">
    <name type="scientific">Ensete ventricosum</name>
    <name type="common">Abyssinian banana</name>
    <name type="synonym">Musa ensete</name>
    <dbReference type="NCBI Taxonomy" id="4639"/>
    <lineage>
        <taxon>Eukaryota</taxon>
        <taxon>Viridiplantae</taxon>
        <taxon>Streptophyta</taxon>
        <taxon>Embryophyta</taxon>
        <taxon>Tracheophyta</taxon>
        <taxon>Spermatophyta</taxon>
        <taxon>Magnoliopsida</taxon>
        <taxon>Liliopsida</taxon>
        <taxon>Zingiberales</taxon>
        <taxon>Musaceae</taxon>
        <taxon>Ensete</taxon>
    </lineage>
</organism>
<dbReference type="Proteomes" id="UP000287651">
    <property type="component" value="Unassembled WGS sequence"/>
</dbReference>
<reference evidence="2 3" key="1">
    <citation type="journal article" date="2014" name="Agronomy (Basel)">
        <title>A Draft Genome Sequence for Ensete ventricosum, the Drought-Tolerant Tree Against Hunger.</title>
        <authorList>
            <person name="Harrison J."/>
            <person name="Moore K.A."/>
            <person name="Paszkiewicz K."/>
            <person name="Jones T."/>
            <person name="Grant M."/>
            <person name="Ambacheew D."/>
            <person name="Muzemil S."/>
            <person name="Studholme D.J."/>
        </authorList>
    </citation>
    <scope>NUCLEOTIDE SEQUENCE [LARGE SCALE GENOMIC DNA]</scope>
</reference>
<name>A0A427B0T4_ENSVE</name>
<dbReference type="AlphaFoldDB" id="A0A427B0T4"/>
<comment type="caution">
    <text evidence="2">The sequence shown here is derived from an EMBL/GenBank/DDBJ whole genome shotgun (WGS) entry which is preliminary data.</text>
</comment>
<evidence type="ECO:0000313" key="3">
    <source>
        <dbReference type="Proteomes" id="UP000287651"/>
    </source>
</evidence>
<accession>A0A427B0T4</accession>
<evidence type="ECO:0000256" key="1">
    <source>
        <dbReference type="SAM" id="MobiDB-lite"/>
    </source>
</evidence>
<sequence>MAPNSWRYMIEFYRECRGVGIVSTRNLFMACVCLCKGQGSYYVIARSGFRVSNQGWGFRLKWCARTMSNMPPYLSNEESESGMLCVPVERLASSPTWEGPAGVTEKTLLTKKLCTPGRGQSRELKSNCIARLFERLPGRLFLNSATHEHTIPEGRSRSGRSGVKPWLGGPDA</sequence>
<evidence type="ECO:0000313" key="2">
    <source>
        <dbReference type="EMBL" id="RRT82100.1"/>
    </source>
</evidence>
<dbReference type="EMBL" id="AMZH03000762">
    <property type="protein sequence ID" value="RRT82100.1"/>
    <property type="molecule type" value="Genomic_DNA"/>
</dbReference>
<gene>
    <name evidence="2" type="ORF">B296_00009072</name>
</gene>
<protein>
    <submittedName>
        <fullName evidence="2">Uncharacterized protein</fullName>
    </submittedName>
</protein>
<feature type="region of interest" description="Disordered" evidence="1">
    <location>
        <begin position="150"/>
        <end position="172"/>
    </location>
</feature>
<proteinExistence type="predicted"/>